<evidence type="ECO:0000256" key="6">
    <source>
        <dbReference type="ARBA" id="ARBA00023295"/>
    </source>
</evidence>
<keyword evidence="7" id="KW-0624">Polysaccharide degradation</keyword>
<gene>
    <name evidence="10" type="ORF">JIN87_15315</name>
</gene>
<evidence type="ECO:0000313" key="11">
    <source>
        <dbReference type="Proteomes" id="UP000617628"/>
    </source>
</evidence>
<dbReference type="PANTHER" id="PTHR31736">
    <property type="match status" value="1"/>
</dbReference>
<evidence type="ECO:0008006" key="12">
    <source>
        <dbReference type="Google" id="ProtNLM"/>
    </source>
</evidence>
<dbReference type="EMBL" id="JAENIL010000028">
    <property type="protein sequence ID" value="MBK1878248.1"/>
    <property type="molecule type" value="Genomic_DNA"/>
</dbReference>
<keyword evidence="5" id="KW-0119">Carbohydrate metabolism</keyword>
<evidence type="ECO:0000256" key="2">
    <source>
        <dbReference type="ARBA" id="ARBA00022737"/>
    </source>
</evidence>
<dbReference type="Gene3D" id="2.160.20.10">
    <property type="entry name" value="Single-stranded right-handed beta-helix, Pectin lyase-like"/>
    <property type="match status" value="1"/>
</dbReference>
<keyword evidence="2" id="KW-0677">Repeat</keyword>
<reference evidence="10" key="1">
    <citation type="submission" date="2021-01" db="EMBL/GenBank/DDBJ databases">
        <title>Modified the classification status of verrucomicrobia.</title>
        <authorList>
            <person name="Feng X."/>
        </authorList>
    </citation>
    <scope>NUCLEOTIDE SEQUENCE</scope>
    <source>
        <strain evidence="10">KCTC 13126</strain>
    </source>
</reference>
<sequence>MKMLPPSFRNVNAAILSILISIVAVGCSSSPEPLLEIAPAPGDLTSVEGLEESSLFDVSVNGRDTFVYRGFQKDFNKYDFGKKGGHYVNFAFANTAVTIDVKTSRPFESYSVKPTQAKVELVSDTELRVTLDDPSKFLVTAEFEDGGENWLVIAADGPEVDAPKKGDEGVLYLEAGIHDFGRSWDPFIDGIDTVYMELGAVVEATLKVVGKEGLTIKGRGLFAQGFRPHAKVEDPLQTEWLGDCMGAYFRECKDLTFEGFAVINCPSYQLEVADCDNVSIQNIKALGFGWNNNDGLHLYSRNVTVENSFIAGNDDRICVTGLFDSEDRVIKTVADQKPRIKGCDVGNLTIRDNVFWGQRNGGDIMLTWNGSHTCENVLIENCKSIGFTNKGFLSAMHGGSVVIKNVMIRDIEIYHHRLTSVLVRDAKTWGDGGGAIDGLTLENISIHAEPKDVSLKLTGWSDESPIKNVTLRNITANGQKITSFDQTSIETNEFLKDVVWE</sequence>
<keyword evidence="6 9" id="KW-0326">Glycosidase</keyword>
<dbReference type="GO" id="GO:0000272">
    <property type="term" value="P:polysaccharide catabolic process"/>
    <property type="evidence" value="ECO:0007669"/>
    <property type="project" value="UniProtKB-KW"/>
</dbReference>
<dbReference type="InterPro" id="IPR012334">
    <property type="entry name" value="Pectin_lyas_fold"/>
</dbReference>
<organism evidence="10 11">
    <name type="scientific">Pelagicoccus mobilis</name>
    <dbReference type="NCBI Taxonomy" id="415221"/>
    <lineage>
        <taxon>Bacteria</taxon>
        <taxon>Pseudomonadati</taxon>
        <taxon>Verrucomicrobiota</taxon>
        <taxon>Opitutia</taxon>
        <taxon>Puniceicoccales</taxon>
        <taxon>Pelagicoccaceae</taxon>
        <taxon>Pelagicoccus</taxon>
    </lineage>
</organism>
<dbReference type="SUPFAM" id="SSF51126">
    <property type="entry name" value="Pectin lyase-like"/>
    <property type="match status" value="1"/>
</dbReference>
<comment type="function">
    <text evidence="8">Pectinolytic enzyme involved in the degradation of xylogalacturonan (xga), a galacturonan backbone heavily substituted with xylose, and which is one important component of the hairy regions of pectin. Activity requires a galacturonic acid backbone substituted with xylose.</text>
</comment>
<dbReference type="InterPro" id="IPR011050">
    <property type="entry name" value="Pectin_lyase_fold/virulence"/>
</dbReference>
<dbReference type="InterPro" id="IPR000743">
    <property type="entry name" value="Glyco_hydro_28"/>
</dbReference>
<evidence type="ECO:0000256" key="7">
    <source>
        <dbReference type="ARBA" id="ARBA00023326"/>
    </source>
</evidence>
<comment type="similarity">
    <text evidence="1 9">Belongs to the glycosyl hydrolase 28 family.</text>
</comment>
<evidence type="ECO:0000313" key="10">
    <source>
        <dbReference type="EMBL" id="MBK1878248.1"/>
    </source>
</evidence>
<evidence type="ECO:0000256" key="8">
    <source>
        <dbReference type="ARBA" id="ARBA00037278"/>
    </source>
</evidence>
<dbReference type="AlphaFoldDB" id="A0A934RXQ0"/>
<dbReference type="Proteomes" id="UP000617628">
    <property type="component" value="Unassembled WGS sequence"/>
</dbReference>
<evidence type="ECO:0000256" key="4">
    <source>
        <dbReference type="ARBA" id="ARBA00023180"/>
    </source>
</evidence>
<dbReference type="Pfam" id="PF00295">
    <property type="entry name" value="Glyco_hydro_28"/>
    <property type="match status" value="1"/>
</dbReference>
<proteinExistence type="inferred from homology"/>
<dbReference type="GO" id="GO:0004650">
    <property type="term" value="F:polygalacturonase activity"/>
    <property type="evidence" value="ECO:0007669"/>
    <property type="project" value="InterPro"/>
</dbReference>
<dbReference type="RefSeq" id="WP_200356461.1">
    <property type="nucleotide sequence ID" value="NZ_JAENIL010000028.1"/>
</dbReference>
<keyword evidence="4" id="KW-0325">Glycoprotein</keyword>
<dbReference type="PROSITE" id="PS51257">
    <property type="entry name" value="PROKAR_LIPOPROTEIN"/>
    <property type="match status" value="1"/>
</dbReference>
<evidence type="ECO:0000256" key="9">
    <source>
        <dbReference type="RuleBase" id="RU361169"/>
    </source>
</evidence>
<name>A0A934RXQ0_9BACT</name>
<evidence type="ECO:0000256" key="5">
    <source>
        <dbReference type="ARBA" id="ARBA00023277"/>
    </source>
</evidence>
<accession>A0A934RXQ0</accession>
<keyword evidence="11" id="KW-1185">Reference proteome</keyword>
<evidence type="ECO:0000256" key="1">
    <source>
        <dbReference type="ARBA" id="ARBA00008834"/>
    </source>
</evidence>
<dbReference type="PANTHER" id="PTHR31736:SF9">
    <property type="entry name" value="ENDO-XYLOGALACTURONAN HYDROLASE A-RELATED"/>
    <property type="match status" value="1"/>
</dbReference>
<protein>
    <recommendedName>
        <fullName evidence="12">Glycosyl hydrolase family 28</fullName>
    </recommendedName>
</protein>
<evidence type="ECO:0000256" key="3">
    <source>
        <dbReference type="ARBA" id="ARBA00022801"/>
    </source>
</evidence>
<comment type="caution">
    <text evidence="10">The sequence shown here is derived from an EMBL/GenBank/DDBJ whole genome shotgun (WGS) entry which is preliminary data.</text>
</comment>
<keyword evidence="3 9" id="KW-0378">Hydrolase</keyword>